<dbReference type="InterPro" id="IPR015856">
    <property type="entry name" value="ABC_transpr_CbiO/EcfA_su"/>
</dbReference>
<evidence type="ECO:0000313" key="10">
    <source>
        <dbReference type="EMBL" id="MEW9500938.1"/>
    </source>
</evidence>
<evidence type="ECO:0000259" key="9">
    <source>
        <dbReference type="PROSITE" id="PS50893"/>
    </source>
</evidence>
<gene>
    <name evidence="10" type="ORF">AB1471_03865</name>
</gene>
<dbReference type="PANTHER" id="PTHR43553">
    <property type="entry name" value="HEAVY METAL TRANSPORTER"/>
    <property type="match status" value="1"/>
</dbReference>
<dbReference type="InterPro" id="IPR003439">
    <property type="entry name" value="ABC_transporter-like_ATP-bd"/>
</dbReference>
<dbReference type="InterPro" id="IPR050095">
    <property type="entry name" value="ECF_ABC_transporter_ATP-bd"/>
</dbReference>
<dbReference type="InterPro" id="IPR027417">
    <property type="entry name" value="P-loop_NTPase"/>
</dbReference>
<feature type="domain" description="ABC transporter" evidence="9">
    <location>
        <begin position="10"/>
        <end position="251"/>
    </location>
</feature>
<dbReference type="GO" id="GO:0005524">
    <property type="term" value="F:ATP binding"/>
    <property type="evidence" value="ECO:0007669"/>
    <property type="project" value="UniProtKB-KW"/>
</dbReference>
<dbReference type="SMART" id="SM00382">
    <property type="entry name" value="AAA"/>
    <property type="match status" value="2"/>
</dbReference>
<keyword evidence="7" id="KW-1278">Translocase</keyword>
<evidence type="ECO:0000256" key="5">
    <source>
        <dbReference type="ARBA" id="ARBA00022741"/>
    </source>
</evidence>
<dbReference type="Pfam" id="PF00005">
    <property type="entry name" value="ABC_tran"/>
    <property type="match status" value="2"/>
</dbReference>
<dbReference type="CDD" id="cd03225">
    <property type="entry name" value="ABC_cobalt_CbiO_domain1"/>
    <property type="match status" value="2"/>
</dbReference>
<evidence type="ECO:0000256" key="2">
    <source>
        <dbReference type="ARBA" id="ARBA00005417"/>
    </source>
</evidence>
<comment type="similarity">
    <text evidence="2">Belongs to the ABC transporter superfamily.</text>
</comment>
<dbReference type="SUPFAM" id="SSF52540">
    <property type="entry name" value="P-loop containing nucleoside triphosphate hydrolases"/>
    <property type="match status" value="2"/>
</dbReference>
<sequence length="558" mass="62655">MKKRLDHVVISFDQVTYRHSEELDPVLNELSFVVNQGDSVLLSGPSGAGKSTLTMLMNGILPENGNGVIDGRIKWFGTVSTNWVAGSISKKIGVMFQDPDSQFCQTTVEEEIAFGLENLHLPRTEMVQRIHTSLASVGLDGFEQRTIHQLSGGQKQRVALACLLAMKTEILLLDEPFANIDPLSRRELIACLFELKQTFDLTIIVIDHDLHGWVEWIDRALLLDTDGRIQLDKPMDKALSDHYDVFEELTIALPLFIQVQKIHGQCVYVKEKHWKKHASEQQCDLLHEKIKIKPKKETNTPPLIQAEALTYSVEGKDILQNVDLDILQGETIAFCGHNGAGKSTLALLLAGLFNRYTGKVYLQGKPLEHLSSQEVRSQIGYVFQNPEHQFVEHTVKEDVGFGLKLKRLPEEIVSERIQSQLRSIGLVGYEDHHPLSLSQGQKRRLSVASMTIDDQTLLLLDEPTYGQDAKSLKNLVGMIQERKQQGKTTVMVTHDMELVQEVADRTLLLSDGKKIFQGPTSSLWQLGEETLEQHGLVLPSSVKLRTWLGGLPRVATHH</sequence>
<dbReference type="RefSeq" id="WP_367778284.1">
    <property type="nucleotide sequence ID" value="NZ_JBFMIA010000002.1"/>
</dbReference>
<keyword evidence="3" id="KW-0813">Transport</keyword>
<evidence type="ECO:0000313" key="11">
    <source>
        <dbReference type="Proteomes" id="UP001556040"/>
    </source>
</evidence>
<dbReference type="Proteomes" id="UP001556040">
    <property type="component" value="Unassembled WGS sequence"/>
</dbReference>
<reference evidence="10 11" key="1">
    <citation type="journal article" date="1979" name="Int. J. Syst. Evol. Microbiol.">
        <title>Bacillus globisporus subsp. marinus subsp. nov.</title>
        <authorList>
            <person name="Liu H."/>
        </authorList>
    </citation>
    <scope>NUCLEOTIDE SEQUENCE [LARGE SCALE GENOMIC DNA]</scope>
    <source>
        <strain evidence="10 11">DSM 1297</strain>
    </source>
</reference>
<accession>A0ABV3Q1H1</accession>
<evidence type="ECO:0000256" key="8">
    <source>
        <dbReference type="ARBA" id="ARBA00023136"/>
    </source>
</evidence>
<name>A0ABV3Q1H1_9BACL</name>
<keyword evidence="5" id="KW-0547">Nucleotide-binding</keyword>
<dbReference type="InterPro" id="IPR017871">
    <property type="entry name" value="ABC_transporter-like_CS"/>
</dbReference>
<keyword evidence="8" id="KW-0472">Membrane</keyword>
<organism evidence="10 11">
    <name type="scientific">Jeotgalibacillus marinus</name>
    <dbReference type="NCBI Taxonomy" id="86667"/>
    <lineage>
        <taxon>Bacteria</taxon>
        <taxon>Bacillati</taxon>
        <taxon>Bacillota</taxon>
        <taxon>Bacilli</taxon>
        <taxon>Bacillales</taxon>
        <taxon>Caryophanaceae</taxon>
        <taxon>Jeotgalibacillus</taxon>
    </lineage>
</organism>
<evidence type="ECO:0000256" key="6">
    <source>
        <dbReference type="ARBA" id="ARBA00022840"/>
    </source>
</evidence>
<dbReference type="PANTHER" id="PTHR43553:SF27">
    <property type="entry name" value="ENERGY-COUPLING FACTOR TRANSPORTER ATP-BINDING PROTEIN ECFA2"/>
    <property type="match status" value="1"/>
</dbReference>
<keyword evidence="6 10" id="KW-0067">ATP-binding</keyword>
<dbReference type="NCBIfam" id="NF010167">
    <property type="entry name" value="PRK13648.1"/>
    <property type="match status" value="2"/>
</dbReference>
<comment type="subcellular location">
    <subcellularLocation>
        <location evidence="1">Cell membrane</location>
        <topology evidence="1">Peripheral membrane protein</topology>
    </subcellularLocation>
</comment>
<evidence type="ECO:0000256" key="3">
    <source>
        <dbReference type="ARBA" id="ARBA00022448"/>
    </source>
</evidence>
<evidence type="ECO:0000256" key="7">
    <source>
        <dbReference type="ARBA" id="ARBA00022967"/>
    </source>
</evidence>
<proteinExistence type="inferred from homology"/>
<dbReference type="PROSITE" id="PS00211">
    <property type="entry name" value="ABC_TRANSPORTER_1"/>
    <property type="match status" value="2"/>
</dbReference>
<feature type="domain" description="ABC transporter" evidence="9">
    <location>
        <begin position="304"/>
        <end position="536"/>
    </location>
</feature>
<keyword evidence="11" id="KW-1185">Reference proteome</keyword>
<protein>
    <submittedName>
        <fullName evidence="10">ABC transporter ATP-binding protein</fullName>
    </submittedName>
</protein>
<evidence type="ECO:0000256" key="4">
    <source>
        <dbReference type="ARBA" id="ARBA00022475"/>
    </source>
</evidence>
<comment type="caution">
    <text evidence="10">The sequence shown here is derived from an EMBL/GenBank/DDBJ whole genome shotgun (WGS) entry which is preliminary data.</text>
</comment>
<dbReference type="EMBL" id="JBFMIA010000002">
    <property type="protein sequence ID" value="MEW9500938.1"/>
    <property type="molecule type" value="Genomic_DNA"/>
</dbReference>
<dbReference type="PROSITE" id="PS50893">
    <property type="entry name" value="ABC_TRANSPORTER_2"/>
    <property type="match status" value="2"/>
</dbReference>
<evidence type="ECO:0000256" key="1">
    <source>
        <dbReference type="ARBA" id="ARBA00004202"/>
    </source>
</evidence>
<dbReference type="InterPro" id="IPR003593">
    <property type="entry name" value="AAA+_ATPase"/>
</dbReference>
<keyword evidence="4" id="KW-1003">Cell membrane</keyword>
<dbReference type="Gene3D" id="3.40.50.300">
    <property type="entry name" value="P-loop containing nucleotide triphosphate hydrolases"/>
    <property type="match status" value="2"/>
</dbReference>